<sequence>MASALLSLSNALDTGDIKKVHSAVSTLGPDDVNDCEDALSKFIHELTFWNLLENSRAAEAVFQHFFNLLKDPQIRREKCINILQSQSSVVVPIAVDTMMKSNWQLKPLEIKEVLKKINSTTRKSEISSDGSASEQAKDYVERLVANCRILKFSGAPSRILRKLLLDALPIFHHLPSGTSCQYLKQIAIFVPFHPLLDIEDAKNEPDLFLLPRVVVNSQRFRLEIEQFTKFIQTSFHRSYSRQLFSVLQRICERMETIEMLDGGDIDRLVEFWISSFRIYEGDGIGMEDISKAAILIEKCAGRFEISRRPLFLKHFLRRLAAQNSSSISLEPQIVAMIITTYKRNMTSTRSPFFYEELGDFWTLCLQMKYDDVYNATAYFSAVFTLAQAQALFRIKRPLCEVVYEKVLKPMHEQIVDFKRLKDVEENKMNSNDLAAMQSNLGSDVFTILVCTYKQAEDAIRQFIN</sequence>
<accession>A0A8R1IV72</accession>
<dbReference type="AlphaFoldDB" id="A0A8R1IV72"/>
<dbReference type="EnsemblMetazoa" id="CJA41631.1">
    <property type="protein sequence ID" value="CJA41631.1"/>
    <property type="gene ID" value="WBGene00217479"/>
</dbReference>
<protein>
    <submittedName>
        <fullName evidence="1">Uncharacterized protein</fullName>
    </submittedName>
</protein>
<evidence type="ECO:0000313" key="2">
    <source>
        <dbReference type="Proteomes" id="UP000005237"/>
    </source>
</evidence>
<reference evidence="2" key="1">
    <citation type="submission" date="2010-08" db="EMBL/GenBank/DDBJ databases">
        <authorList>
            <consortium name="Caenorhabditis japonica Sequencing Consortium"/>
            <person name="Wilson R.K."/>
        </authorList>
    </citation>
    <scope>NUCLEOTIDE SEQUENCE [LARGE SCALE GENOMIC DNA]</scope>
    <source>
        <strain evidence="2">DF5081</strain>
    </source>
</reference>
<name>A0A8R1IV72_CAEJA</name>
<evidence type="ECO:0000313" key="1">
    <source>
        <dbReference type="EnsemblMetazoa" id="CJA41631.1"/>
    </source>
</evidence>
<dbReference type="Proteomes" id="UP000005237">
    <property type="component" value="Unassembled WGS sequence"/>
</dbReference>
<reference evidence="1" key="2">
    <citation type="submission" date="2022-06" db="UniProtKB">
        <authorList>
            <consortium name="EnsemblMetazoa"/>
        </authorList>
    </citation>
    <scope>IDENTIFICATION</scope>
    <source>
        <strain evidence="1">DF5081</strain>
    </source>
</reference>
<organism evidence="1 2">
    <name type="scientific">Caenorhabditis japonica</name>
    <dbReference type="NCBI Taxonomy" id="281687"/>
    <lineage>
        <taxon>Eukaryota</taxon>
        <taxon>Metazoa</taxon>
        <taxon>Ecdysozoa</taxon>
        <taxon>Nematoda</taxon>
        <taxon>Chromadorea</taxon>
        <taxon>Rhabditida</taxon>
        <taxon>Rhabditina</taxon>
        <taxon>Rhabditomorpha</taxon>
        <taxon>Rhabditoidea</taxon>
        <taxon>Rhabditidae</taxon>
        <taxon>Peloderinae</taxon>
        <taxon>Caenorhabditis</taxon>
    </lineage>
</organism>
<keyword evidence="2" id="KW-1185">Reference proteome</keyword>
<proteinExistence type="predicted"/>